<dbReference type="Proteomes" id="UP000629098">
    <property type="component" value="Unassembled WGS sequence"/>
</dbReference>
<dbReference type="InterPro" id="IPR000310">
    <property type="entry name" value="Orn/Lys/Arg_deCO2ase_major_dom"/>
</dbReference>
<dbReference type="Gene3D" id="3.40.640.10">
    <property type="entry name" value="Type I PLP-dependent aspartate aminotransferase-like (Major domain)"/>
    <property type="match status" value="1"/>
</dbReference>
<dbReference type="PANTHER" id="PTHR43277:SF4">
    <property type="entry name" value="ARGININE DECARBOXYLASE"/>
    <property type="match status" value="1"/>
</dbReference>
<evidence type="ECO:0000256" key="1">
    <source>
        <dbReference type="ARBA" id="ARBA00001933"/>
    </source>
</evidence>
<keyword evidence="4" id="KW-0663">Pyridoxal phosphate</keyword>
<dbReference type="InterPro" id="IPR015421">
    <property type="entry name" value="PyrdxlP-dep_Trfase_major"/>
</dbReference>
<organism evidence="7 8">
    <name type="scientific">Iningainema tapete BLCC-T55</name>
    <dbReference type="NCBI Taxonomy" id="2748662"/>
    <lineage>
        <taxon>Bacteria</taxon>
        <taxon>Bacillati</taxon>
        <taxon>Cyanobacteriota</taxon>
        <taxon>Cyanophyceae</taxon>
        <taxon>Nostocales</taxon>
        <taxon>Scytonemataceae</taxon>
        <taxon>Iningainema tapete</taxon>
    </lineage>
</organism>
<sequence length="498" mass="53420">MLNQNQTPLLNTIKTCTQHPHAPFYTPGHKRGQGISQPLADTFGSAVFRADLTELAELDNLFAPNGVIHQAQQLAAEAFGAAQTWFLVNGSTCGIEAAILATCRTGDKIILPRNVHSSAIAGLILSGAIPIFVNPEYDPILDIAHSITPNAVKAALEQHPDAKAVMMVYPTYYGICGDVSAIASLAHQYNIPLLVDEAHGAHFAFHPELPTSALAAGADLSVQSIHKTLSAMTQASMLHVQGDRIDRDRISKALQLVQSTSPSYVLLATLDAARQQMALHGKELMSRTLQLADEARTRISQIPGLSVVDSPPNIGGLGGSSFMTLDKTRLTVTVSGLGLTGFAADEILNDKLGVTAEFPSLRHLTFIISLGNTQEDIEQLVQAFITLATPPPNPLPVNGEGKDLKILKPLWDDLFMMVHSMGISPREAFFATTETLPLEKTCNRICAEIVCPYPPGIPVLMPGEIITKSALDYLRQIQVMGGFISGCTDASLKTLKVV</sequence>
<dbReference type="InterPro" id="IPR052357">
    <property type="entry name" value="Orn_Lys_Arg_decarboxylase-I"/>
</dbReference>
<dbReference type="CDD" id="cd00615">
    <property type="entry name" value="Orn_deC_like"/>
    <property type="match status" value="1"/>
</dbReference>
<dbReference type="Gene3D" id="3.90.100.10">
    <property type="entry name" value="Orn/Lys/Arg decarboxylase, C-terminal domain"/>
    <property type="match status" value="1"/>
</dbReference>
<dbReference type="Pfam" id="PF01276">
    <property type="entry name" value="OKR_DC_1"/>
    <property type="match status" value="1"/>
</dbReference>
<keyword evidence="3" id="KW-0210">Decarboxylase</keyword>
<keyword evidence="5" id="KW-0456">Lyase</keyword>
<gene>
    <name evidence="7" type="ORF">ICL16_13100</name>
</gene>
<feature type="domain" description="Orn/Lys/Arg decarboxylases family 1 pyridoxal-P attachment site" evidence="6">
    <location>
        <begin position="222"/>
        <end position="236"/>
    </location>
</feature>
<accession>A0A8J6XLB6</accession>
<dbReference type="InterPro" id="IPR008286">
    <property type="entry name" value="Prn/Lys/Arg_de-COase_C"/>
</dbReference>
<proteinExistence type="inferred from homology"/>
<dbReference type="SUPFAM" id="SSF53383">
    <property type="entry name" value="PLP-dependent transferases"/>
    <property type="match status" value="1"/>
</dbReference>
<reference evidence="7" key="1">
    <citation type="submission" date="2020-09" db="EMBL/GenBank/DDBJ databases">
        <title>Iningainema tapete sp. nov. (Scytonemataceae, Cyanobacteria) from greenhouses in central Florida (USA) produces two types of nodularin with biosynthetic potential for microcystin-LR and anabaenopeptins.</title>
        <authorList>
            <person name="Berthold D.E."/>
            <person name="Lefler F.W."/>
            <person name="Huang I.-S."/>
            <person name="Abdulla H."/>
            <person name="Zimba P.V."/>
            <person name="Laughinghouse H.D. IV."/>
        </authorList>
    </citation>
    <scope>NUCLEOTIDE SEQUENCE</scope>
    <source>
        <strain evidence="7">BLCCT55</strain>
    </source>
</reference>
<dbReference type="Pfam" id="PF03711">
    <property type="entry name" value="OKR_DC_1_C"/>
    <property type="match status" value="1"/>
</dbReference>
<dbReference type="PROSITE" id="PS00703">
    <property type="entry name" value="OKR_DC_1"/>
    <property type="match status" value="1"/>
</dbReference>
<comment type="cofactor">
    <cofactor evidence="1">
        <name>pyridoxal 5'-phosphate</name>
        <dbReference type="ChEBI" id="CHEBI:597326"/>
    </cofactor>
</comment>
<evidence type="ECO:0000256" key="5">
    <source>
        <dbReference type="ARBA" id="ARBA00023239"/>
    </source>
</evidence>
<dbReference type="GO" id="GO:0008483">
    <property type="term" value="F:transaminase activity"/>
    <property type="evidence" value="ECO:0007669"/>
    <property type="project" value="UniProtKB-KW"/>
</dbReference>
<evidence type="ECO:0000313" key="7">
    <source>
        <dbReference type="EMBL" id="MBD2772986.1"/>
    </source>
</evidence>
<name>A0A8J6XLB6_9CYAN</name>
<dbReference type="InterPro" id="IPR036633">
    <property type="entry name" value="Prn/Lys/Arg_de-COase_C_sf"/>
</dbReference>
<evidence type="ECO:0000259" key="6">
    <source>
        <dbReference type="PROSITE" id="PS00703"/>
    </source>
</evidence>
<comment type="caution">
    <text evidence="7">The sequence shown here is derived from an EMBL/GenBank/DDBJ whole genome shotgun (WGS) entry which is preliminary data.</text>
</comment>
<dbReference type="PANTHER" id="PTHR43277">
    <property type="entry name" value="ARGININE DECARBOXYLASE"/>
    <property type="match status" value="1"/>
</dbReference>
<keyword evidence="8" id="KW-1185">Reference proteome</keyword>
<dbReference type="EMBL" id="JACXAE010000048">
    <property type="protein sequence ID" value="MBD2772986.1"/>
    <property type="molecule type" value="Genomic_DNA"/>
</dbReference>
<dbReference type="RefSeq" id="WP_190828223.1">
    <property type="nucleotide sequence ID" value="NZ_CAWPPI010000048.1"/>
</dbReference>
<protein>
    <submittedName>
        <fullName evidence="7">Aminotransferase class I/II-fold pyridoxal phosphate-dependent enzyme</fullName>
    </submittedName>
</protein>
<dbReference type="SUPFAM" id="SSF55904">
    <property type="entry name" value="Ornithine decarboxylase C-terminal domain"/>
    <property type="match status" value="1"/>
</dbReference>
<keyword evidence="7" id="KW-0032">Aminotransferase</keyword>
<dbReference type="InterPro" id="IPR015424">
    <property type="entry name" value="PyrdxlP-dep_Trfase"/>
</dbReference>
<evidence type="ECO:0000256" key="2">
    <source>
        <dbReference type="ARBA" id="ARBA00010671"/>
    </source>
</evidence>
<evidence type="ECO:0000256" key="3">
    <source>
        <dbReference type="ARBA" id="ARBA00022793"/>
    </source>
</evidence>
<comment type="similarity">
    <text evidence="2">Belongs to the Orn/Lys/Arg decarboxylase class-I family.</text>
</comment>
<dbReference type="GO" id="GO:0016831">
    <property type="term" value="F:carboxy-lyase activity"/>
    <property type="evidence" value="ECO:0007669"/>
    <property type="project" value="UniProtKB-KW"/>
</dbReference>
<dbReference type="AlphaFoldDB" id="A0A8J6XLB6"/>
<evidence type="ECO:0000256" key="4">
    <source>
        <dbReference type="ARBA" id="ARBA00022898"/>
    </source>
</evidence>
<keyword evidence="7" id="KW-0808">Transferase</keyword>
<evidence type="ECO:0000313" key="8">
    <source>
        <dbReference type="Proteomes" id="UP000629098"/>
    </source>
</evidence>